<dbReference type="EC" id="2.7.11.1" evidence="2"/>
<evidence type="ECO:0000313" key="18">
    <source>
        <dbReference type="WBParaSite" id="MCU_000143-RB"/>
    </source>
</evidence>
<evidence type="ECO:0000259" key="15">
    <source>
        <dbReference type="PROSITE" id="PS50011"/>
    </source>
</evidence>
<evidence type="ECO:0000256" key="2">
    <source>
        <dbReference type="ARBA" id="ARBA00012513"/>
    </source>
</evidence>
<dbReference type="CDD" id="cd14002">
    <property type="entry name" value="STKc_STK36"/>
    <property type="match status" value="1"/>
</dbReference>
<evidence type="ECO:0000256" key="1">
    <source>
        <dbReference type="ARBA" id="ARBA00004245"/>
    </source>
</evidence>
<dbReference type="WBParaSite" id="MCU_000143-RB">
    <property type="protein sequence ID" value="MCU_000143-RB"/>
    <property type="gene ID" value="MCU_000143"/>
</dbReference>
<dbReference type="InterPro" id="IPR016024">
    <property type="entry name" value="ARM-type_fold"/>
</dbReference>
<dbReference type="STRING" id="53468.A0A0R3UE36"/>
<dbReference type="InterPro" id="IPR011989">
    <property type="entry name" value="ARM-like"/>
</dbReference>
<gene>
    <name evidence="16" type="ORF">MCOS_LOCUS5217</name>
</gene>
<keyword evidence="4" id="KW-0723">Serine/threonine-protein kinase</keyword>
<dbReference type="SMART" id="SM00220">
    <property type="entry name" value="S_TKc"/>
    <property type="match status" value="1"/>
</dbReference>
<feature type="domain" description="Protein kinase" evidence="15">
    <location>
        <begin position="4"/>
        <end position="254"/>
    </location>
</feature>
<keyword evidence="17" id="KW-1185">Reference proteome</keyword>
<evidence type="ECO:0000256" key="4">
    <source>
        <dbReference type="ARBA" id="ARBA00022527"/>
    </source>
</evidence>
<dbReference type="Gene3D" id="1.25.10.10">
    <property type="entry name" value="Leucine-rich Repeat Variant"/>
    <property type="match status" value="1"/>
</dbReference>
<keyword evidence="8 13" id="KW-0067">ATP-binding</keyword>
<evidence type="ECO:0000313" key="17">
    <source>
        <dbReference type="Proteomes" id="UP000267029"/>
    </source>
</evidence>
<dbReference type="GO" id="GO:0005737">
    <property type="term" value="C:cytoplasm"/>
    <property type="evidence" value="ECO:0007669"/>
    <property type="project" value="UniProtKB-ARBA"/>
</dbReference>
<dbReference type="SUPFAM" id="SSF48371">
    <property type="entry name" value="ARM repeat"/>
    <property type="match status" value="2"/>
</dbReference>
<evidence type="ECO:0000256" key="13">
    <source>
        <dbReference type="PROSITE-ProRule" id="PRU10141"/>
    </source>
</evidence>
<organism evidence="18">
    <name type="scientific">Mesocestoides corti</name>
    <name type="common">Flatworm</name>
    <dbReference type="NCBI Taxonomy" id="53468"/>
    <lineage>
        <taxon>Eukaryota</taxon>
        <taxon>Metazoa</taxon>
        <taxon>Spiralia</taxon>
        <taxon>Lophotrochozoa</taxon>
        <taxon>Platyhelminthes</taxon>
        <taxon>Cestoda</taxon>
        <taxon>Eucestoda</taxon>
        <taxon>Cyclophyllidea</taxon>
        <taxon>Mesocestoididae</taxon>
        <taxon>Mesocestoides</taxon>
    </lineage>
</organism>
<evidence type="ECO:0000256" key="9">
    <source>
        <dbReference type="ARBA" id="ARBA00023212"/>
    </source>
</evidence>
<dbReference type="PANTHER" id="PTHR22983:SF6">
    <property type="entry name" value="SERINE_THREONINE-PROTEIN KINASE 36"/>
    <property type="match status" value="1"/>
</dbReference>
<evidence type="ECO:0000256" key="8">
    <source>
        <dbReference type="ARBA" id="ARBA00022840"/>
    </source>
</evidence>
<dbReference type="PROSITE" id="PS00107">
    <property type="entry name" value="PROTEIN_KINASE_ATP"/>
    <property type="match status" value="1"/>
</dbReference>
<dbReference type="InterPro" id="IPR000719">
    <property type="entry name" value="Prot_kinase_dom"/>
</dbReference>
<dbReference type="InterPro" id="IPR008271">
    <property type="entry name" value="Ser/Thr_kinase_AS"/>
</dbReference>
<evidence type="ECO:0000256" key="10">
    <source>
        <dbReference type="ARBA" id="ARBA00047899"/>
    </source>
</evidence>
<keyword evidence="7" id="KW-0418">Kinase</keyword>
<feature type="region of interest" description="Disordered" evidence="14">
    <location>
        <begin position="275"/>
        <end position="354"/>
    </location>
</feature>
<evidence type="ECO:0000256" key="3">
    <source>
        <dbReference type="ARBA" id="ARBA00022490"/>
    </source>
</evidence>
<dbReference type="PROSITE" id="PS00108">
    <property type="entry name" value="PROTEIN_KINASE_ST"/>
    <property type="match status" value="1"/>
</dbReference>
<dbReference type="OrthoDB" id="266718at2759"/>
<keyword evidence="9" id="KW-0206">Cytoskeleton</keyword>
<dbReference type="Proteomes" id="UP000267029">
    <property type="component" value="Unassembled WGS sequence"/>
</dbReference>
<evidence type="ECO:0000256" key="14">
    <source>
        <dbReference type="SAM" id="MobiDB-lite"/>
    </source>
</evidence>
<keyword evidence="5" id="KW-0808">Transferase</keyword>
<comment type="subcellular location">
    <subcellularLocation>
        <location evidence="1">Cytoplasm</location>
        <location evidence="1">Cytoskeleton</location>
    </subcellularLocation>
</comment>
<evidence type="ECO:0000256" key="6">
    <source>
        <dbReference type="ARBA" id="ARBA00022741"/>
    </source>
</evidence>
<reference evidence="16 17" key="1">
    <citation type="submission" date="2018-10" db="EMBL/GenBank/DDBJ databases">
        <authorList>
            <consortium name="Pathogen Informatics"/>
        </authorList>
    </citation>
    <scope>NUCLEOTIDE SEQUENCE [LARGE SCALE GENOMIC DNA]</scope>
</reference>
<evidence type="ECO:0000256" key="12">
    <source>
        <dbReference type="ARBA" id="ARBA00075375"/>
    </source>
</evidence>
<name>A0A0R3UE36_MESCO</name>
<dbReference type="GO" id="GO:0005524">
    <property type="term" value="F:ATP binding"/>
    <property type="evidence" value="ECO:0007669"/>
    <property type="project" value="UniProtKB-UniRule"/>
</dbReference>
<dbReference type="GO" id="GO:0007224">
    <property type="term" value="P:smoothened signaling pathway"/>
    <property type="evidence" value="ECO:0007669"/>
    <property type="project" value="TreeGrafter"/>
</dbReference>
<dbReference type="PROSITE" id="PS50011">
    <property type="entry name" value="PROTEIN_KINASE_DOM"/>
    <property type="match status" value="1"/>
</dbReference>
<dbReference type="EMBL" id="UXSR01005185">
    <property type="protein sequence ID" value="VDD79214.1"/>
    <property type="molecule type" value="Genomic_DNA"/>
</dbReference>
<keyword evidence="6 13" id="KW-0547">Nucleotide-binding</keyword>
<dbReference type="PANTHER" id="PTHR22983">
    <property type="entry name" value="PROTEIN KINASE RELATED"/>
    <property type="match status" value="1"/>
</dbReference>
<feature type="compositionally biased region" description="Polar residues" evidence="14">
    <location>
        <begin position="304"/>
        <end position="318"/>
    </location>
</feature>
<comment type="catalytic activity">
    <reaction evidence="11">
        <text>L-seryl-[protein] + ATP = O-phospho-L-seryl-[protein] + ADP + H(+)</text>
        <dbReference type="Rhea" id="RHEA:17989"/>
        <dbReference type="Rhea" id="RHEA-COMP:9863"/>
        <dbReference type="Rhea" id="RHEA-COMP:11604"/>
        <dbReference type="ChEBI" id="CHEBI:15378"/>
        <dbReference type="ChEBI" id="CHEBI:29999"/>
        <dbReference type="ChEBI" id="CHEBI:30616"/>
        <dbReference type="ChEBI" id="CHEBI:83421"/>
        <dbReference type="ChEBI" id="CHEBI:456216"/>
        <dbReference type="EC" id="2.7.11.1"/>
    </reaction>
</comment>
<feature type="binding site" evidence="13">
    <location>
        <position position="33"/>
    </location>
    <ligand>
        <name>ATP</name>
        <dbReference type="ChEBI" id="CHEBI:30616"/>
    </ligand>
</feature>
<dbReference type="GO" id="GO:0005856">
    <property type="term" value="C:cytoskeleton"/>
    <property type="evidence" value="ECO:0007669"/>
    <property type="project" value="UniProtKB-SubCell"/>
</dbReference>
<dbReference type="Pfam" id="PF00069">
    <property type="entry name" value="Pkinase"/>
    <property type="match status" value="1"/>
</dbReference>
<evidence type="ECO:0000256" key="5">
    <source>
        <dbReference type="ARBA" id="ARBA00022679"/>
    </source>
</evidence>
<accession>A0A0R3UE36</accession>
<dbReference type="Gene3D" id="1.10.510.10">
    <property type="entry name" value="Transferase(Phosphotransferase) domain 1"/>
    <property type="match status" value="1"/>
</dbReference>
<evidence type="ECO:0000256" key="7">
    <source>
        <dbReference type="ARBA" id="ARBA00022777"/>
    </source>
</evidence>
<dbReference type="InterPro" id="IPR011009">
    <property type="entry name" value="Kinase-like_dom_sf"/>
</dbReference>
<evidence type="ECO:0000256" key="11">
    <source>
        <dbReference type="ARBA" id="ARBA00048679"/>
    </source>
</evidence>
<evidence type="ECO:0000313" key="16">
    <source>
        <dbReference type="EMBL" id="VDD79214.1"/>
    </source>
</evidence>
<dbReference type="InterPro" id="IPR017441">
    <property type="entry name" value="Protein_kinase_ATP_BS"/>
</dbReference>
<comment type="catalytic activity">
    <reaction evidence="10">
        <text>L-threonyl-[protein] + ATP = O-phospho-L-threonyl-[protein] + ADP + H(+)</text>
        <dbReference type="Rhea" id="RHEA:46608"/>
        <dbReference type="Rhea" id="RHEA-COMP:11060"/>
        <dbReference type="Rhea" id="RHEA-COMP:11605"/>
        <dbReference type="ChEBI" id="CHEBI:15378"/>
        <dbReference type="ChEBI" id="CHEBI:30013"/>
        <dbReference type="ChEBI" id="CHEBI:30616"/>
        <dbReference type="ChEBI" id="CHEBI:61977"/>
        <dbReference type="ChEBI" id="CHEBI:456216"/>
        <dbReference type="EC" id="2.7.11.1"/>
    </reaction>
</comment>
<sequence length="1455" mass="160954">MDQYHVLECIGEGSFGRVYRGRRRYTGQTVALKFIPKSGKSDRAFQNLKKEIEIMKSMDHPNIIAMVDAFETPKEMVAVTEYAEGDLFQILEDDGSLPEDVIRSIAAQLVSALYYLHAHRILHRDMKPQNILLGHGGVVKLCDFGFARTMSFNTLVLTSIKGTPLYMSPEIVEERPYDHTADLWALGCILYELAVGTPPFYTSNIIQLVKMITNNKVKWSEKMSPMFKSFLAGLLEKDSRRRLQWPDLLLHPFIADLVHVSPITKRLRSPFTQPLTASQSLEKERQTQLKARPKSSRILRTLSKDTVSTKPQPSSAGTVTPKDESSRVVLPPTSKLTRQATAPETMAKVPVPRPPAPEVSEAMLSWLAFLSKSNAELWETLANLRETGRVPTATEQQALASTLVAADTLMSARSNWDLMLMTDARFVASLCAALVKPQWWALVLSGELPPSVSTVTPTQAARNLEAIISVVTNVITVECNVLTLVEFYERTNLPNFLVQLLDELLKKESVLSQPWCQNSLLQLIVTINAYFVSEIAHTPEPPHSAQAIYIGVGLKVLQLMPSLLCLTRDTDFIRGEQTILCFRYFLECLRKWPNAIISRFLSAAISDCTATIDLLLQFPSIGGTTKVTCPSLALSTYPTLVHRAREHADSIREKVIIILALLTDPYKKELDRGSAPPPPPSSQQMASYIGSRLCDRHMKQYLQTLVCGIRETKVCTVAASILYECMQNSPSLAILLASDDSGYIDNLMGILEFLLQETQPKTVQLIELAILSLSCLIMMLRSIPNAISLKVKKLSTLFMRSQLPNHAAAMGLLLAQLMRYQPLIPVVEPRDLARVLFLVLRSPLAQNRESRERLLEVQQSASSSTVSAHDRSDETMALFGLPQTHWPCGTGWLDGLFELVDLCSAHPHFCASLMQHLIEGQLWSRLWPAISQMFAVSGSDSPQQSATLLDSHLLSIAGLNHALHLILKLADQEPRLLFHALRDENCDALSCLNILLSWPVMHQGDDKDFDSITESTVNILELPLSTANTSEYFPVILRAFATRGTLATLGQLAMHTASSAKASAAVSERAKSILRLYFDMASRGLSMNLSASTDHPFIVGLSGCPGERRWTVETRFTDNAPLFEPFLESIVAVVKAADGSVNPNFVKLMAYGLSSSDTALFTSACAFLSQLLFKVIDSNAPASNPPSSTFTEGRNVACTVLQQFVLSITSIMEEEKSITILKRLLAQGQSPSTMIWSLSTLVSMFVIIDNTLAPSTPDNQVLSSFAASSFPVLQGKDYLGNSITAIRYYALTLLVFTSRWTAIKSDSSLTTTLETLLSADQHPSVRMAACCFFECQLVHALTIGAVVDTRMISCLLESACTDSSLDVQEVALGALRRIFEMEPTLKQGFLQTGILKRLTVQYSTVNNQVSRPSLLRRFLGNRNHSHSSASNSTNHPVYESILKHLTALCGPEQLQ</sequence>
<reference evidence="18" key="2">
    <citation type="submission" date="2019-11" db="UniProtKB">
        <authorList>
            <consortium name="WormBaseParasite"/>
        </authorList>
    </citation>
    <scope>IDENTIFICATION</scope>
</reference>
<dbReference type="FunFam" id="3.30.200.20:FF:000042">
    <property type="entry name" value="Aurora kinase A"/>
    <property type="match status" value="1"/>
</dbReference>
<dbReference type="FunFam" id="1.10.510.10:FF:000292">
    <property type="entry name" value="Serine/threonine-protein kinase 36"/>
    <property type="match status" value="1"/>
</dbReference>
<protein>
    <recommendedName>
        <fullName evidence="2">non-specific serine/threonine protein kinase</fullName>
        <ecNumber evidence="2">2.7.11.1</ecNumber>
    </recommendedName>
    <alternativeName>
        <fullName evidence="12">Fused homolog</fullName>
    </alternativeName>
</protein>
<keyword evidence="3" id="KW-0963">Cytoplasm</keyword>
<dbReference type="SUPFAM" id="SSF56112">
    <property type="entry name" value="Protein kinase-like (PK-like)"/>
    <property type="match status" value="1"/>
</dbReference>
<proteinExistence type="predicted"/>
<dbReference type="GO" id="GO:0004674">
    <property type="term" value="F:protein serine/threonine kinase activity"/>
    <property type="evidence" value="ECO:0007669"/>
    <property type="project" value="UniProtKB-KW"/>
</dbReference>